<feature type="transmembrane region" description="Helical" evidence="5">
    <location>
        <begin position="377"/>
        <end position="397"/>
    </location>
</feature>
<feature type="transmembrane region" description="Helical" evidence="5">
    <location>
        <begin position="403"/>
        <end position="427"/>
    </location>
</feature>
<comment type="subcellular location">
    <subcellularLocation>
        <location evidence="1">Membrane</location>
        <topology evidence="1">Multi-pass membrane protein</topology>
    </subcellularLocation>
</comment>
<feature type="transmembrane region" description="Helical" evidence="5">
    <location>
        <begin position="52"/>
        <end position="72"/>
    </location>
</feature>
<evidence type="ECO:0000256" key="4">
    <source>
        <dbReference type="ARBA" id="ARBA00023136"/>
    </source>
</evidence>
<feature type="transmembrane region" description="Helical" evidence="5">
    <location>
        <begin position="331"/>
        <end position="356"/>
    </location>
</feature>
<reference evidence="6 7" key="1">
    <citation type="submission" date="2007-06" db="EMBL/GenBank/DDBJ databases">
        <authorList>
            <person name="Shimkets L."/>
            <person name="Ferriera S."/>
            <person name="Johnson J."/>
            <person name="Kravitz S."/>
            <person name="Beeson K."/>
            <person name="Sutton G."/>
            <person name="Rogers Y.-H."/>
            <person name="Friedman R."/>
            <person name="Frazier M."/>
            <person name="Venter J.C."/>
        </authorList>
    </citation>
    <scope>NUCLEOTIDE SEQUENCE [LARGE SCALE GENOMIC DNA]</scope>
    <source>
        <strain evidence="6 7">SIR-1</strain>
    </source>
</reference>
<dbReference type="InterPro" id="IPR050598">
    <property type="entry name" value="AminoAcid_Transporter"/>
</dbReference>
<sequence>MGDTANERSDHLHLLGVGKLGLGVPALDMLEAAVSGGESEHGSDEPALRRELSVFDATAVVIGAIIGVGIFFTPSTVAGTAGSGGLALTTWVIGGLIAMLGAMTFAELGALVPRAGGQYELLRDAYGPATGFVYVVCNATATQGGAIGIIALVCVDNLAVVAGVDLSPALALISAIALTLVVALANAWGLRSGARIQNLTVIAKLGTLVAIALVALIFAPGLSPAEALPDAAASQAPGPSLHPVAAVAAALVPTLFTFGGWQQVLWMGGEVREPERTMPRSILGGVLVVVVVYLAANWAYLSLLDHAGVASSETLAADAVAVIFGEPGRRAIALAVAISALGVLNAQLLTGPRLLYALARDGQLLPILGRVHATRGTPVPAIALLAGTAVALLLVAGEEGVNFLLNGVVLVDGVFFVLTGFASLVLARTTPHADRPVRMPGFPWVPALFGLAELGVVIGAWLNPDVRGAAFVGVAWILGALGLYLWRNRARPQPNTD</sequence>
<feature type="transmembrane region" description="Helical" evidence="5">
    <location>
        <begin position="132"/>
        <end position="160"/>
    </location>
</feature>
<organism evidence="6 7">
    <name type="scientific">Plesiocystis pacifica SIR-1</name>
    <dbReference type="NCBI Taxonomy" id="391625"/>
    <lineage>
        <taxon>Bacteria</taxon>
        <taxon>Pseudomonadati</taxon>
        <taxon>Myxococcota</taxon>
        <taxon>Polyangia</taxon>
        <taxon>Nannocystales</taxon>
        <taxon>Nannocystaceae</taxon>
        <taxon>Plesiocystis</taxon>
    </lineage>
</organism>
<dbReference type="EMBL" id="ABCS01000100">
    <property type="protein sequence ID" value="EDM75181.1"/>
    <property type="molecule type" value="Genomic_DNA"/>
</dbReference>
<comment type="caution">
    <text evidence="6">The sequence shown here is derived from an EMBL/GenBank/DDBJ whole genome shotgun (WGS) entry which is preliminary data.</text>
</comment>
<dbReference type="Proteomes" id="UP000005801">
    <property type="component" value="Unassembled WGS sequence"/>
</dbReference>
<keyword evidence="4 5" id="KW-0472">Membrane</keyword>
<accession>A6GFZ4</accession>
<protein>
    <submittedName>
        <fullName evidence="6">Amino acid transporter</fullName>
    </submittedName>
</protein>
<feature type="transmembrane region" description="Helical" evidence="5">
    <location>
        <begin position="282"/>
        <end position="301"/>
    </location>
</feature>
<feature type="transmembrane region" description="Helical" evidence="5">
    <location>
        <begin position="468"/>
        <end position="486"/>
    </location>
</feature>
<dbReference type="PANTHER" id="PTHR11785:SF512">
    <property type="entry name" value="SOBREMESA, ISOFORM B"/>
    <property type="match status" value="1"/>
</dbReference>
<evidence type="ECO:0000313" key="7">
    <source>
        <dbReference type="Proteomes" id="UP000005801"/>
    </source>
</evidence>
<gene>
    <name evidence="6" type="ORF">PPSIR1_40929</name>
</gene>
<dbReference type="InterPro" id="IPR002293">
    <property type="entry name" value="AA/rel_permease1"/>
</dbReference>
<dbReference type="STRING" id="391625.PPSIR1_40929"/>
<evidence type="ECO:0000256" key="3">
    <source>
        <dbReference type="ARBA" id="ARBA00022989"/>
    </source>
</evidence>
<dbReference type="AlphaFoldDB" id="A6GFZ4"/>
<dbReference type="GO" id="GO:0016020">
    <property type="term" value="C:membrane"/>
    <property type="evidence" value="ECO:0007669"/>
    <property type="project" value="UniProtKB-SubCell"/>
</dbReference>
<keyword evidence="7" id="KW-1185">Reference proteome</keyword>
<dbReference type="PIRSF" id="PIRSF006060">
    <property type="entry name" value="AA_transporter"/>
    <property type="match status" value="1"/>
</dbReference>
<keyword evidence="2 5" id="KW-0812">Transmembrane</keyword>
<feature type="transmembrane region" description="Helical" evidence="5">
    <location>
        <begin position="439"/>
        <end position="462"/>
    </location>
</feature>
<feature type="transmembrane region" description="Helical" evidence="5">
    <location>
        <begin position="166"/>
        <end position="189"/>
    </location>
</feature>
<feature type="transmembrane region" description="Helical" evidence="5">
    <location>
        <begin position="201"/>
        <end position="221"/>
    </location>
</feature>
<evidence type="ECO:0000256" key="5">
    <source>
        <dbReference type="SAM" id="Phobius"/>
    </source>
</evidence>
<dbReference type="Pfam" id="PF13520">
    <property type="entry name" value="AA_permease_2"/>
    <property type="match status" value="1"/>
</dbReference>
<dbReference type="GO" id="GO:0015179">
    <property type="term" value="F:L-amino acid transmembrane transporter activity"/>
    <property type="evidence" value="ECO:0007669"/>
    <property type="project" value="TreeGrafter"/>
</dbReference>
<evidence type="ECO:0000313" key="6">
    <source>
        <dbReference type="EMBL" id="EDM75181.1"/>
    </source>
</evidence>
<feature type="transmembrane region" description="Helical" evidence="5">
    <location>
        <begin position="92"/>
        <end position="112"/>
    </location>
</feature>
<dbReference type="PANTHER" id="PTHR11785">
    <property type="entry name" value="AMINO ACID TRANSPORTER"/>
    <property type="match status" value="1"/>
</dbReference>
<proteinExistence type="predicted"/>
<feature type="transmembrane region" description="Helical" evidence="5">
    <location>
        <begin position="241"/>
        <end position="261"/>
    </location>
</feature>
<dbReference type="eggNOG" id="COG0531">
    <property type="taxonomic scope" value="Bacteria"/>
</dbReference>
<keyword evidence="3 5" id="KW-1133">Transmembrane helix</keyword>
<evidence type="ECO:0000256" key="2">
    <source>
        <dbReference type="ARBA" id="ARBA00022692"/>
    </source>
</evidence>
<evidence type="ECO:0000256" key="1">
    <source>
        <dbReference type="ARBA" id="ARBA00004141"/>
    </source>
</evidence>
<dbReference type="Gene3D" id="1.20.1740.10">
    <property type="entry name" value="Amino acid/polyamine transporter I"/>
    <property type="match status" value="1"/>
</dbReference>
<name>A6GFZ4_9BACT</name>